<feature type="transmembrane region" description="Helical" evidence="1">
    <location>
        <begin position="57"/>
        <end position="76"/>
    </location>
</feature>
<evidence type="ECO:0000256" key="1">
    <source>
        <dbReference type="SAM" id="Phobius"/>
    </source>
</evidence>
<dbReference type="EC" id="2.3.2.13" evidence="3"/>
<dbReference type="InterPro" id="IPR002931">
    <property type="entry name" value="Transglutaminase-like"/>
</dbReference>
<dbReference type="RefSeq" id="WP_145216968.1">
    <property type="nucleotide sequence ID" value="NZ_CP036269.1"/>
</dbReference>
<gene>
    <name evidence="3" type="primary">tgpA_2</name>
    <name evidence="3" type="ORF">Pan241w_30290</name>
</gene>
<dbReference type="GO" id="GO:0003810">
    <property type="term" value="F:protein-glutamine gamma-glutamyltransferase activity"/>
    <property type="evidence" value="ECO:0007669"/>
    <property type="project" value="UniProtKB-EC"/>
</dbReference>
<feature type="transmembrane region" description="Helical" evidence="1">
    <location>
        <begin position="82"/>
        <end position="99"/>
    </location>
</feature>
<dbReference type="Gene3D" id="3.10.620.30">
    <property type="match status" value="1"/>
</dbReference>
<protein>
    <submittedName>
        <fullName evidence="3">Protein-glutamine gamma-glutamyltransferase</fullName>
        <ecNumber evidence="3">2.3.2.13</ecNumber>
    </submittedName>
</protein>
<dbReference type="AlphaFoldDB" id="A0A517RGD0"/>
<dbReference type="SUPFAM" id="SSF54001">
    <property type="entry name" value="Cysteine proteinases"/>
    <property type="match status" value="1"/>
</dbReference>
<dbReference type="SMART" id="SM00460">
    <property type="entry name" value="TGc"/>
    <property type="match status" value="1"/>
</dbReference>
<keyword evidence="1" id="KW-1133">Transmembrane helix</keyword>
<evidence type="ECO:0000259" key="2">
    <source>
        <dbReference type="SMART" id="SM00460"/>
    </source>
</evidence>
<dbReference type="PANTHER" id="PTHR42736">
    <property type="entry name" value="PROTEIN-GLUTAMINE GAMMA-GLUTAMYLTRANSFERASE"/>
    <property type="match status" value="1"/>
</dbReference>
<proteinExistence type="predicted"/>
<dbReference type="InterPro" id="IPR021878">
    <property type="entry name" value="TgpA_N"/>
</dbReference>
<reference evidence="3 4" key="1">
    <citation type="submission" date="2019-02" db="EMBL/GenBank/DDBJ databases">
        <title>Deep-cultivation of Planctomycetes and their phenomic and genomic characterization uncovers novel biology.</title>
        <authorList>
            <person name="Wiegand S."/>
            <person name="Jogler M."/>
            <person name="Boedeker C."/>
            <person name="Pinto D."/>
            <person name="Vollmers J."/>
            <person name="Rivas-Marin E."/>
            <person name="Kohn T."/>
            <person name="Peeters S.H."/>
            <person name="Heuer A."/>
            <person name="Rast P."/>
            <person name="Oberbeckmann S."/>
            <person name="Bunk B."/>
            <person name="Jeske O."/>
            <person name="Meyerdierks A."/>
            <person name="Storesund J.E."/>
            <person name="Kallscheuer N."/>
            <person name="Luecker S."/>
            <person name="Lage O.M."/>
            <person name="Pohl T."/>
            <person name="Merkel B.J."/>
            <person name="Hornburger P."/>
            <person name="Mueller R.-W."/>
            <person name="Bruemmer F."/>
            <person name="Labrenz M."/>
            <person name="Spormann A.M."/>
            <person name="Op den Camp H."/>
            <person name="Overmann J."/>
            <person name="Amann R."/>
            <person name="Jetten M.S.M."/>
            <person name="Mascher T."/>
            <person name="Medema M.H."/>
            <person name="Devos D.P."/>
            <person name="Kaster A.-K."/>
            <person name="Ovreas L."/>
            <person name="Rohde M."/>
            <person name="Galperin M.Y."/>
            <person name="Jogler C."/>
        </authorList>
    </citation>
    <scope>NUCLEOTIDE SEQUENCE [LARGE SCALE GENOMIC DNA]</scope>
    <source>
        <strain evidence="3 4">Pan241w</strain>
    </source>
</reference>
<dbReference type="InterPro" id="IPR038765">
    <property type="entry name" value="Papain-like_cys_pep_sf"/>
</dbReference>
<feature type="transmembrane region" description="Helical" evidence="1">
    <location>
        <begin position="633"/>
        <end position="656"/>
    </location>
</feature>
<organism evidence="3 4">
    <name type="scientific">Gimesia alba</name>
    <dbReference type="NCBI Taxonomy" id="2527973"/>
    <lineage>
        <taxon>Bacteria</taxon>
        <taxon>Pseudomonadati</taxon>
        <taxon>Planctomycetota</taxon>
        <taxon>Planctomycetia</taxon>
        <taxon>Planctomycetales</taxon>
        <taxon>Planctomycetaceae</taxon>
        <taxon>Gimesia</taxon>
    </lineage>
</organism>
<keyword evidence="4" id="KW-1185">Reference proteome</keyword>
<dbReference type="OrthoDB" id="9804872at2"/>
<keyword evidence="3" id="KW-0012">Acyltransferase</keyword>
<dbReference type="Proteomes" id="UP000317171">
    <property type="component" value="Chromosome"/>
</dbReference>
<dbReference type="InterPro" id="IPR052901">
    <property type="entry name" value="Bact_TGase-like"/>
</dbReference>
<accession>A0A517RGD0</accession>
<dbReference type="PANTHER" id="PTHR42736:SF1">
    <property type="entry name" value="PROTEIN-GLUTAMINE GAMMA-GLUTAMYLTRANSFERASE"/>
    <property type="match status" value="1"/>
</dbReference>
<dbReference type="KEGG" id="gaz:Pan241w_30290"/>
<keyword evidence="1" id="KW-0812">Transmembrane</keyword>
<keyword evidence="3" id="KW-0808">Transferase</keyword>
<feature type="transmembrane region" description="Helical" evidence="1">
    <location>
        <begin position="129"/>
        <end position="150"/>
    </location>
</feature>
<keyword evidence="1" id="KW-0472">Membrane</keyword>
<feature type="transmembrane region" description="Helical" evidence="1">
    <location>
        <begin position="201"/>
        <end position="223"/>
    </location>
</feature>
<dbReference type="Pfam" id="PF01841">
    <property type="entry name" value="Transglut_core"/>
    <property type="match status" value="1"/>
</dbReference>
<name>A0A517RGD0_9PLAN</name>
<feature type="domain" description="Transglutaminase-like" evidence="2">
    <location>
        <begin position="479"/>
        <end position="549"/>
    </location>
</feature>
<feature type="transmembrane region" description="Helical" evidence="1">
    <location>
        <begin position="106"/>
        <end position="123"/>
    </location>
</feature>
<sequence>MNLTLTFQVSIYLLVTLSSIMFMMAEGGIFPQLLTIPLGLLTLFFTDRWEKFSLSPLWANIFGLLAILIVCAEFFSNIEGRLLAGAHFLVYLTWIILLQKKSDTQYWWLCALGFLQIAVGAVLTESGYYGTLLVIYLFLAIWTLSVFSLYRTRNAFFQQDATVGLPTLSVEQTTVSPFQQPSQVQGGVQSDQSRRWLTAEFFWATIGCSISALLISMCFFLLIPRLWANRSFFNNETLEGGNKPLVGFTEKVQLGEMGEILESSERVLELAIYDNETNEPVTITEFVERYGLDEPLFRGTVLSEYQNGSWSKARRQRLRASEYRPTRSDELDIKELYRQEIILEPIGTRVLFMMQPLVAMDMLSDSKDYLNPETDEVRQKQFPGKEGNTKYNIFTAKNPDENSELAKLYREGLYLRLPSRDLKRLIQYSKDLIAAHPELKTDTEKARFIESHLRDSGEFSYTLNMSIEDPTIDPVEDFLFNRKSGHCEYYASALALMLRAIGVPTRVITGFKGGEPKYLSNQFEVQQRHAHSWIEAYLDDRWETMDATPALQRAELVAKNAASLGSWRGASKMLTQFWNDYVIGVSYQRQKRAFYDPIIRAGKKLGKQLLDIRATIAAAMKTVKSFLSSPRRWFSWEGGAAVFILAGLFFGLKWLLKISIKLFRFLFNKETDQSGALRSANIAFYAKFQALLEKKGLVRGCSETQKEFSDHVKTDLRTELTDAQITDYPDQFTELYYQVRYGDHTLEPRVTDEIQQKLTTLESVLLKDEQTQN</sequence>
<dbReference type="EMBL" id="CP036269">
    <property type="protein sequence ID" value="QDT42934.1"/>
    <property type="molecule type" value="Genomic_DNA"/>
</dbReference>
<evidence type="ECO:0000313" key="3">
    <source>
        <dbReference type="EMBL" id="QDT42934.1"/>
    </source>
</evidence>
<feature type="transmembrane region" description="Helical" evidence="1">
    <location>
        <begin position="28"/>
        <end position="45"/>
    </location>
</feature>
<dbReference type="Pfam" id="PF11992">
    <property type="entry name" value="TgpA_N"/>
    <property type="match status" value="1"/>
</dbReference>
<evidence type="ECO:0000313" key="4">
    <source>
        <dbReference type="Proteomes" id="UP000317171"/>
    </source>
</evidence>